<accession>A0A2N0NU90</accession>
<organism evidence="1 2">
    <name type="scientific">Rhizophagus irregularis</name>
    <dbReference type="NCBI Taxonomy" id="588596"/>
    <lineage>
        <taxon>Eukaryota</taxon>
        <taxon>Fungi</taxon>
        <taxon>Fungi incertae sedis</taxon>
        <taxon>Mucoromycota</taxon>
        <taxon>Glomeromycotina</taxon>
        <taxon>Glomeromycetes</taxon>
        <taxon>Glomerales</taxon>
        <taxon>Glomeraceae</taxon>
        <taxon>Rhizophagus</taxon>
    </lineage>
</organism>
<sequence length="63" mass="7583">MQNSIISTTIEISKNVEIGRLIGRKGYYKYRDENISPWEWINKAIFQIDKLLEDIEIRNRKKI</sequence>
<name>A0A2N0NU90_9GLOM</name>
<protein>
    <submittedName>
        <fullName evidence="1">Uncharacterized protein</fullName>
    </submittedName>
</protein>
<comment type="caution">
    <text evidence="1">The sequence shown here is derived from an EMBL/GenBank/DDBJ whole genome shotgun (WGS) entry which is preliminary data.</text>
</comment>
<reference evidence="1 2" key="1">
    <citation type="submission" date="2016-04" db="EMBL/GenBank/DDBJ databases">
        <title>Genome analyses suggest a sexual origin of heterokaryosis in a supposedly ancient asexual fungus.</title>
        <authorList>
            <person name="Ropars J."/>
            <person name="Sedzielewska K."/>
            <person name="Noel J."/>
            <person name="Charron P."/>
            <person name="Farinelli L."/>
            <person name="Marton T."/>
            <person name="Kruger M."/>
            <person name="Pelin A."/>
            <person name="Brachmann A."/>
            <person name="Corradi N."/>
        </authorList>
    </citation>
    <scope>NUCLEOTIDE SEQUENCE [LARGE SCALE GENOMIC DNA]</scope>
    <source>
        <strain evidence="1 2">A5</strain>
    </source>
</reference>
<dbReference type="EMBL" id="LLXJ01002793">
    <property type="protein sequence ID" value="PKB98136.1"/>
    <property type="molecule type" value="Genomic_DNA"/>
</dbReference>
<reference evidence="1 2" key="2">
    <citation type="submission" date="2017-09" db="EMBL/GenBank/DDBJ databases">
        <title>Extensive intraspecific genome diversity in a model arbuscular mycorrhizal fungus.</title>
        <authorList>
            <person name="Chen E.C."/>
            <person name="Morin E."/>
            <person name="Beaudet D."/>
            <person name="Noel J."/>
            <person name="Ndikumana S."/>
            <person name="Charron P."/>
            <person name="St-Onge C."/>
            <person name="Giorgi J."/>
            <person name="Grigoriev I.V."/>
            <person name="Roux C."/>
            <person name="Martin F.M."/>
            <person name="Corradi N."/>
        </authorList>
    </citation>
    <scope>NUCLEOTIDE SEQUENCE [LARGE SCALE GENOMIC DNA]</scope>
    <source>
        <strain evidence="1 2">A5</strain>
    </source>
</reference>
<proteinExistence type="predicted"/>
<dbReference type="AlphaFoldDB" id="A0A2N0NU90"/>
<gene>
    <name evidence="1" type="ORF">RhiirA5_431874</name>
</gene>
<evidence type="ECO:0000313" key="2">
    <source>
        <dbReference type="Proteomes" id="UP000232722"/>
    </source>
</evidence>
<dbReference type="Proteomes" id="UP000232722">
    <property type="component" value="Unassembled WGS sequence"/>
</dbReference>
<evidence type="ECO:0000313" key="1">
    <source>
        <dbReference type="EMBL" id="PKB98136.1"/>
    </source>
</evidence>